<dbReference type="GO" id="GO:0005886">
    <property type="term" value="C:plasma membrane"/>
    <property type="evidence" value="ECO:0007669"/>
    <property type="project" value="UniProtKB-SubCell"/>
</dbReference>
<gene>
    <name evidence="2" type="ORF">C7460_10839</name>
</gene>
<feature type="transmembrane region" description="Helical" evidence="1">
    <location>
        <begin position="227"/>
        <end position="247"/>
    </location>
</feature>
<feature type="transmembrane region" description="Helical" evidence="1">
    <location>
        <begin position="63"/>
        <end position="80"/>
    </location>
</feature>
<feature type="transmembrane region" description="Helical" evidence="1">
    <location>
        <begin position="259"/>
        <end position="283"/>
    </location>
</feature>
<feature type="transmembrane region" description="Helical" evidence="1">
    <location>
        <begin position="157"/>
        <end position="177"/>
    </location>
</feature>
<dbReference type="GO" id="GO:0016758">
    <property type="term" value="F:hexosyltransferase activity"/>
    <property type="evidence" value="ECO:0007669"/>
    <property type="project" value="InterPro"/>
</dbReference>
<dbReference type="OrthoDB" id="1491846at2"/>
<sequence length="435" mass="48909">MTSTADHKSSTNAAAFILLAGVSAIGTSIERDQSLMLGMAFCSAFFAYVWLCKFPPTQNQSLWLGLIARGLLFFHLPTLSDDIYRFLWDGYLLHTDLDPYLYTPELLISHEALPASIPTELYSRLNSPGYFTIYPPSNQLIFWLATWSDDWLTATNVIRGCLVGAELVSLFLLRKLLANFQLSRHLANWYWLNPLIILEFTGNIHFEGIVIAFLLLTIYFWQVHRPVLTGLALGLAAGTKLLPLIYLPALLFRTSRKSGILACGIAILVFIIVMAPMVSGAFIQSMSTSLELYVRKFEFNASLYFVLRSIGYWIKGYNIINTLGPALAALTAISIFTWAWQARTRPVPLVLLGSLTIYLLLATTVHPWYVLPLIPLGILSGLYYPIVWSAMVFVTYFGYSTSGFELSAIWVVVEYTVVFLYAGFELYSKYHAQDA</sequence>
<feature type="transmembrane region" description="Helical" evidence="1">
    <location>
        <begin position="347"/>
        <end position="369"/>
    </location>
</feature>
<accession>A0A3D9L316</accession>
<organism evidence="2 3">
    <name type="scientific">Marinoscillum furvescens DSM 4134</name>
    <dbReference type="NCBI Taxonomy" id="1122208"/>
    <lineage>
        <taxon>Bacteria</taxon>
        <taxon>Pseudomonadati</taxon>
        <taxon>Bacteroidota</taxon>
        <taxon>Cytophagia</taxon>
        <taxon>Cytophagales</taxon>
        <taxon>Reichenbachiellaceae</taxon>
        <taxon>Marinoscillum</taxon>
    </lineage>
</organism>
<feature type="transmembrane region" description="Helical" evidence="1">
    <location>
        <begin position="406"/>
        <end position="424"/>
    </location>
</feature>
<feature type="transmembrane region" description="Helical" evidence="1">
    <location>
        <begin position="34"/>
        <end position="51"/>
    </location>
</feature>
<protein>
    <submittedName>
        <fullName evidence="2">Uncharacterized protein DUF2029</fullName>
    </submittedName>
</protein>
<keyword evidence="1" id="KW-0812">Transmembrane</keyword>
<dbReference type="Proteomes" id="UP000256779">
    <property type="component" value="Unassembled WGS sequence"/>
</dbReference>
<dbReference type="RefSeq" id="WP_115867960.1">
    <property type="nucleotide sequence ID" value="NZ_QREG01000008.1"/>
</dbReference>
<evidence type="ECO:0000256" key="1">
    <source>
        <dbReference type="SAM" id="Phobius"/>
    </source>
</evidence>
<comment type="caution">
    <text evidence="2">The sequence shown here is derived from an EMBL/GenBank/DDBJ whole genome shotgun (WGS) entry which is preliminary data.</text>
</comment>
<evidence type="ECO:0000313" key="3">
    <source>
        <dbReference type="Proteomes" id="UP000256779"/>
    </source>
</evidence>
<dbReference type="Pfam" id="PF26314">
    <property type="entry name" value="MptA_B_family"/>
    <property type="match status" value="1"/>
</dbReference>
<feature type="transmembrane region" description="Helical" evidence="1">
    <location>
        <begin position="319"/>
        <end position="340"/>
    </location>
</feature>
<dbReference type="AlphaFoldDB" id="A0A3D9L316"/>
<name>A0A3D9L316_MARFU</name>
<reference evidence="2 3" key="1">
    <citation type="submission" date="2018-07" db="EMBL/GenBank/DDBJ databases">
        <title>Genomic Encyclopedia of Type Strains, Phase IV (KMG-IV): sequencing the most valuable type-strain genomes for metagenomic binning, comparative biology and taxonomic classification.</title>
        <authorList>
            <person name="Goeker M."/>
        </authorList>
    </citation>
    <scope>NUCLEOTIDE SEQUENCE [LARGE SCALE GENOMIC DNA]</scope>
    <source>
        <strain evidence="2 3">DSM 4134</strain>
    </source>
</reference>
<keyword evidence="3" id="KW-1185">Reference proteome</keyword>
<feature type="transmembrane region" description="Helical" evidence="1">
    <location>
        <begin position="189"/>
        <end position="221"/>
    </location>
</feature>
<feature type="transmembrane region" description="Helical" evidence="1">
    <location>
        <begin position="381"/>
        <end position="399"/>
    </location>
</feature>
<proteinExistence type="predicted"/>
<keyword evidence="1" id="KW-0472">Membrane</keyword>
<dbReference type="EMBL" id="QREG01000008">
    <property type="protein sequence ID" value="RED99423.1"/>
    <property type="molecule type" value="Genomic_DNA"/>
</dbReference>
<keyword evidence="1" id="KW-1133">Transmembrane helix</keyword>
<evidence type="ECO:0000313" key="2">
    <source>
        <dbReference type="EMBL" id="RED99423.1"/>
    </source>
</evidence>